<sequence>MINFPRGATLAVLLVVPVLGVLLAGRAAAAAPGTGPPAGPSTVVALGDSAASGEGAGDYEPGTRGEAGDWCHRSPAAYVHHAGLGERSVNLACSGAASRDVRFGSGAHHTEGSQAARLAALAATQRVRTVTLQVGANDAPALGDVAVACIRTFVDPTVGPCRETVGGKWEARVAAMVPEVEGAVADVRAAMRGAGYTEADYVLVLLSYGSPVTERMDALHGARGCPFSRPDAGWTRTVAFPRLSAALAPIAARAGARFLDLSRATEGREACSRSSPAEEWQRRLTVDARALVDDRLDAPGRHLFQESFHPRAAGHAEIGRCLGEFVRGGAPRAVCLATADGTLHPSVPAVTA</sequence>
<evidence type="ECO:0000259" key="2">
    <source>
        <dbReference type="Pfam" id="PF13472"/>
    </source>
</evidence>
<evidence type="ECO:0000256" key="1">
    <source>
        <dbReference type="SAM" id="SignalP"/>
    </source>
</evidence>
<dbReference type="EMBL" id="JBHTMB010000055">
    <property type="protein sequence ID" value="MFD1233275.1"/>
    <property type="molecule type" value="Genomic_DNA"/>
</dbReference>
<accession>A0ABW3VEX2</accession>
<protein>
    <submittedName>
        <fullName evidence="3">GDSL-type esterase/lipase family protein</fullName>
    </submittedName>
</protein>
<proteinExistence type="predicted"/>
<keyword evidence="1" id="KW-0732">Signal</keyword>
<dbReference type="InterPro" id="IPR036514">
    <property type="entry name" value="SGNH_hydro_sf"/>
</dbReference>
<comment type="caution">
    <text evidence="3">The sequence shown here is derived from an EMBL/GenBank/DDBJ whole genome shotgun (WGS) entry which is preliminary data.</text>
</comment>
<organism evidence="3 4">
    <name type="scientific">Pseudonocardia benzenivorans</name>
    <dbReference type="NCBI Taxonomy" id="228005"/>
    <lineage>
        <taxon>Bacteria</taxon>
        <taxon>Bacillati</taxon>
        <taxon>Actinomycetota</taxon>
        <taxon>Actinomycetes</taxon>
        <taxon>Pseudonocardiales</taxon>
        <taxon>Pseudonocardiaceae</taxon>
        <taxon>Pseudonocardia</taxon>
    </lineage>
</organism>
<dbReference type="SUPFAM" id="SSF52266">
    <property type="entry name" value="SGNH hydrolase"/>
    <property type="match status" value="1"/>
</dbReference>
<reference evidence="4" key="1">
    <citation type="journal article" date="2019" name="Int. J. Syst. Evol. Microbiol.">
        <title>The Global Catalogue of Microorganisms (GCM) 10K type strain sequencing project: providing services to taxonomists for standard genome sequencing and annotation.</title>
        <authorList>
            <consortium name="The Broad Institute Genomics Platform"/>
            <consortium name="The Broad Institute Genome Sequencing Center for Infectious Disease"/>
            <person name="Wu L."/>
            <person name="Ma J."/>
        </authorList>
    </citation>
    <scope>NUCLEOTIDE SEQUENCE [LARGE SCALE GENOMIC DNA]</scope>
    <source>
        <strain evidence="4">CCUG 49018</strain>
    </source>
</reference>
<dbReference type="Proteomes" id="UP001597182">
    <property type="component" value="Unassembled WGS sequence"/>
</dbReference>
<name>A0ABW3VEX2_9PSEU</name>
<dbReference type="Pfam" id="PF13472">
    <property type="entry name" value="Lipase_GDSL_2"/>
    <property type="match status" value="1"/>
</dbReference>
<feature type="chain" id="PRO_5045143375" evidence="1">
    <location>
        <begin position="30"/>
        <end position="352"/>
    </location>
</feature>
<dbReference type="PANTHER" id="PTHR37981:SF1">
    <property type="entry name" value="SGNH HYDROLASE-TYPE ESTERASE DOMAIN-CONTAINING PROTEIN"/>
    <property type="match status" value="1"/>
</dbReference>
<feature type="domain" description="SGNH hydrolase-type esterase" evidence="2">
    <location>
        <begin position="45"/>
        <end position="316"/>
    </location>
</feature>
<dbReference type="RefSeq" id="WP_041759732.1">
    <property type="nucleotide sequence ID" value="NZ_BAABKS010000048.1"/>
</dbReference>
<gene>
    <name evidence="3" type="ORF">ACFQ34_08285</name>
</gene>
<dbReference type="InterPro" id="IPR037460">
    <property type="entry name" value="SEST-like"/>
</dbReference>
<keyword evidence="4" id="KW-1185">Reference proteome</keyword>
<dbReference type="InterPro" id="IPR013830">
    <property type="entry name" value="SGNH_hydro"/>
</dbReference>
<dbReference type="Gene3D" id="3.40.50.1110">
    <property type="entry name" value="SGNH hydrolase"/>
    <property type="match status" value="1"/>
</dbReference>
<dbReference type="PANTHER" id="PTHR37981">
    <property type="entry name" value="LIPASE 2"/>
    <property type="match status" value="1"/>
</dbReference>
<feature type="signal peptide" evidence="1">
    <location>
        <begin position="1"/>
        <end position="29"/>
    </location>
</feature>
<evidence type="ECO:0000313" key="3">
    <source>
        <dbReference type="EMBL" id="MFD1233275.1"/>
    </source>
</evidence>
<evidence type="ECO:0000313" key="4">
    <source>
        <dbReference type="Proteomes" id="UP001597182"/>
    </source>
</evidence>